<dbReference type="InterPro" id="IPR001345">
    <property type="entry name" value="PG/BPGM_mutase_AS"/>
</dbReference>
<dbReference type="SMART" id="SM00855">
    <property type="entry name" value="PGAM"/>
    <property type="match status" value="1"/>
</dbReference>
<dbReference type="CDD" id="cd07067">
    <property type="entry name" value="HP_PGM_like"/>
    <property type="match status" value="1"/>
</dbReference>
<proteinExistence type="predicted"/>
<name>A0A073J7W5_9RHOB</name>
<feature type="binding site" evidence="4">
    <location>
        <position position="63"/>
    </location>
    <ligand>
        <name>substrate</name>
    </ligand>
</feature>
<evidence type="ECO:0008006" key="7">
    <source>
        <dbReference type="Google" id="ProtNLM"/>
    </source>
</evidence>
<dbReference type="EMBL" id="JAMD01000001">
    <property type="protein sequence ID" value="KEJ97806.1"/>
    <property type="molecule type" value="Genomic_DNA"/>
</dbReference>
<dbReference type="Proteomes" id="UP000027746">
    <property type="component" value="Unassembled WGS sequence"/>
</dbReference>
<sequence>MSDYPDILILRHGETEWNRAGRMQGDQDSPLTETGRAQARRQGALLAAIGCDGYQWFSSPQGRAWQTATLANLNGAQITPDARLAEITTGDWTGLRFDDIRAQAPHLFELDDGLHWYDHAPGGEGLAAVAARTRAFLGDLTGPAVIVTHGITSRILRCHLLGQPWEAFDTLEGGQGVIYRIRKRQQERLS</sequence>
<dbReference type="Gene3D" id="3.40.50.1240">
    <property type="entry name" value="Phosphoglycerate mutase-like"/>
    <property type="match status" value="1"/>
</dbReference>
<feature type="binding site" evidence="4">
    <location>
        <begin position="11"/>
        <end position="18"/>
    </location>
    <ligand>
        <name>substrate</name>
    </ligand>
</feature>
<dbReference type="GO" id="GO:0005737">
    <property type="term" value="C:cytoplasm"/>
    <property type="evidence" value="ECO:0007669"/>
    <property type="project" value="TreeGrafter"/>
</dbReference>
<dbReference type="AlphaFoldDB" id="A0A073J7W5"/>
<dbReference type="PANTHER" id="PTHR48100:SF1">
    <property type="entry name" value="HISTIDINE PHOSPHATASE FAMILY PROTEIN-RELATED"/>
    <property type="match status" value="1"/>
</dbReference>
<dbReference type="PANTHER" id="PTHR48100">
    <property type="entry name" value="BROAD-SPECIFICITY PHOSPHATASE YOR283W-RELATED"/>
    <property type="match status" value="1"/>
</dbReference>
<keyword evidence="2" id="KW-0413">Isomerase</keyword>
<dbReference type="InterPro" id="IPR013078">
    <property type="entry name" value="His_Pase_superF_clade-1"/>
</dbReference>
<keyword evidence="1" id="KW-0324">Glycolysis</keyword>
<keyword evidence="6" id="KW-1185">Reference proteome</keyword>
<comment type="caution">
    <text evidence="5">The sequence shown here is derived from an EMBL/GenBank/DDBJ whole genome shotgun (WGS) entry which is preliminary data.</text>
</comment>
<evidence type="ECO:0000256" key="2">
    <source>
        <dbReference type="ARBA" id="ARBA00023235"/>
    </source>
</evidence>
<feature type="active site" description="Proton donor/acceptor" evidence="3">
    <location>
        <position position="86"/>
    </location>
</feature>
<reference evidence="5 6" key="1">
    <citation type="submission" date="2014-01" db="EMBL/GenBank/DDBJ databases">
        <title>Sulfitobacter sp. H3 (MCCC 1A00686) Genome Sequencing.</title>
        <authorList>
            <person name="Lai Q."/>
            <person name="Hong Z."/>
        </authorList>
    </citation>
    <scope>NUCLEOTIDE SEQUENCE [LARGE SCALE GENOMIC DNA]</scope>
    <source>
        <strain evidence="5 6">H3</strain>
    </source>
</reference>
<evidence type="ECO:0000256" key="4">
    <source>
        <dbReference type="PIRSR" id="PIRSR613078-2"/>
    </source>
</evidence>
<accession>A0A073J7W5</accession>
<dbReference type="GO" id="GO:0016791">
    <property type="term" value="F:phosphatase activity"/>
    <property type="evidence" value="ECO:0007669"/>
    <property type="project" value="TreeGrafter"/>
</dbReference>
<dbReference type="PIRSF" id="PIRSF000709">
    <property type="entry name" value="6PFK_2-Ptase"/>
    <property type="match status" value="1"/>
</dbReference>
<dbReference type="OrthoDB" id="9781415at2"/>
<dbReference type="InterPro" id="IPR050275">
    <property type="entry name" value="PGM_Phosphatase"/>
</dbReference>
<dbReference type="Pfam" id="PF00300">
    <property type="entry name" value="His_Phos_1"/>
    <property type="match status" value="1"/>
</dbReference>
<dbReference type="RefSeq" id="WP_037920926.1">
    <property type="nucleotide sequence ID" value="NZ_CP054599.1"/>
</dbReference>
<evidence type="ECO:0000256" key="3">
    <source>
        <dbReference type="PIRSR" id="PIRSR613078-1"/>
    </source>
</evidence>
<evidence type="ECO:0000256" key="1">
    <source>
        <dbReference type="ARBA" id="ARBA00023152"/>
    </source>
</evidence>
<feature type="active site" description="Tele-phosphohistidine intermediate" evidence="3">
    <location>
        <position position="12"/>
    </location>
</feature>
<dbReference type="SUPFAM" id="SSF53254">
    <property type="entry name" value="Phosphoglycerate mutase-like"/>
    <property type="match status" value="1"/>
</dbReference>
<dbReference type="InterPro" id="IPR029033">
    <property type="entry name" value="His_PPase_superfam"/>
</dbReference>
<dbReference type="GeneID" id="68870350"/>
<dbReference type="PROSITE" id="PS00175">
    <property type="entry name" value="PG_MUTASE"/>
    <property type="match status" value="1"/>
</dbReference>
<protein>
    <recommendedName>
        <fullName evidence="7">Phosphoserine phosphatase</fullName>
    </recommendedName>
</protein>
<gene>
    <name evidence="5" type="ORF">SUH3_02135</name>
</gene>
<evidence type="ECO:0000313" key="5">
    <source>
        <dbReference type="EMBL" id="KEJ97806.1"/>
    </source>
</evidence>
<evidence type="ECO:0000313" key="6">
    <source>
        <dbReference type="Proteomes" id="UP000027746"/>
    </source>
</evidence>
<organism evidence="5 6">
    <name type="scientific">Pseudosulfitobacter pseudonitzschiae</name>
    <dbReference type="NCBI Taxonomy" id="1402135"/>
    <lineage>
        <taxon>Bacteria</taxon>
        <taxon>Pseudomonadati</taxon>
        <taxon>Pseudomonadota</taxon>
        <taxon>Alphaproteobacteria</taxon>
        <taxon>Rhodobacterales</taxon>
        <taxon>Roseobacteraceae</taxon>
        <taxon>Pseudosulfitobacter</taxon>
    </lineage>
</organism>